<name>A0A1H9VUE0_9MICO</name>
<feature type="compositionally biased region" description="Basic and acidic residues" evidence="1">
    <location>
        <begin position="124"/>
        <end position="139"/>
    </location>
</feature>
<evidence type="ECO:0000313" key="2">
    <source>
        <dbReference type="EMBL" id="SES25376.1"/>
    </source>
</evidence>
<dbReference type="OrthoDB" id="3212097at2"/>
<dbReference type="AlphaFoldDB" id="A0A1H9VUE0"/>
<evidence type="ECO:0000313" key="3">
    <source>
        <dbReference type="Proteomes" id="UP000199019"/>
    </source>
</evidence>
<feature type="region of interest" description="Disordered" evidence="1">
    <location>
        <begin position="124"/>
        <end position="154"/>
    </location>
</feature>
<evidence type="ECO:0000256" key="1">
    <source>
        <dbReference type="SAM" id="MobiDB-lite"/>
    </source>
</evidence>
<gene>
    <name evidence="2" type="ORF">SAMN05216199_2579</name>
</gene>
<keyword evidence="3" id="KW-1185">Reference proteome</keyword>
<dbReference type="STRING" id="587636.SAMN05216199_2579"/>
<protein>
    <submittedName>
        <fullName evidence="2">Uncharacterized protein</fullName>
    </submittedName>
</protein>
<sequence>MTDEPLHKRPPGASDATVEAVGKVSEAFEAIEEVRGRLYGLHRLVGTADLALGEAVELLRKAGHEELADTVDRDMVGRNVLPGMWTFQIVEAFDAGYYADFKRIDQLVRDELMGGQRHVYEAEMKTRERTKGRHGHEASPEDCSAEELATEKGA</sequence>
<dbReference type="RefSeq" id="WP_091758714.1">
    <property type="nucleotide sequence ID" value="NZ_FOHB01000004.1"/>
</dbReference>
<proteinExistence type="predicted"/>
<dbReference type="EMBL" id="FOHB01000004">
    <property type="protein sequence ID" value="SES25376.1"/>
    <property type="molecule type" value="Genomic_DNA"/>
</dbReference>
<organism evidence="2 3">
    <name type="scientific">Pedococcus cremeus</name>
    <dbReference type="NCBI Taxonomy" id="587636"/>
    <lineage>
        <taxon>Bacteria</taxon>
        <taxon>Bacillati</taxon>
        <taxon>Actinomycetota</taxon>
        <taxon>Actinomycetes</taxon>
        <taxon>Micrococcales</taxon>
        <taxon>Intrasporangiaceae</taxon>
        <taxon>Pedococcus</taxon>
    </lineage>
</organism>
<accession>A0A1H9VUE0</accession>
<reference evidence="3" key="1">
    <citation type="submission" date="2016-10" db="EMBL/GenBank/DDBJ databases">
        <authorList>
            <person name="Varghese N."/>
            <person name="Submissions S."/>
        </authorList>
    </citation>
    <scope>NUCLEOTIDE SEQUENCE [LARGE SCALE GENOMIC DNA]</scope>
    <source>
        <strain evidence="3">CGMCC 1.6963</strain>
    </source>
</reference>
<dbReference type="Proteomes" id="UP000199019">
    <property type="component" value="Unassembled WGS sequence"/>
</dbReference>